<dbReference type="RefSeq" id="WP_015517554.1">
    <property type="nucleotide sequence ID" value="NZ_QSIR01000030.1"/>
</dbReference>
<accession>A0A414D3B6</accession>
<organism evidence="1 2">
    <name type="scientific">Mediterraneibacter gnavus</name>
    <name type="common">Ruminococcus gnavus</name>
    <dbReference type="NCBI Taxonomy" id="33038"/>
    <lineage>
        <taxon>Bacteria</taxon>
        <taxon>Bacillati</taxon>
        <taxon>Bacillota</taxon>
        <taxon>Clostridia</taxon>
        <taxon>Lachnospirales</taxon>
        <taxon>Lachnospiraceae</taxon>
        <taxon>Mediterraneibacter</taxon>
    </lineage>
</organism>
<reference evidence="1 2" key="1">
    <citation type="submission" date="2018-08" db="EMBL/GenBank/DDBJ databases">
        <title>A genome reference for cultivated species of the human gut microbiota.</title>
        <authorList>
            <person name="Zou Y."/>
            <person name="Xue W."/>
            <person name="Luo G."/>
        </authorList>
    </citation>
    <scope>NUCLEOTIDE SEQUENCE [LARGE SCALE GENOMIC DNA]</scope>
    <source>
        <strain evidence="1 2">AM32-6</strain>
    </source>
</reference>
<proteinExistence type="predicted"/>
<dbReference type="EMBL" id="QSIR01000030">
    <property type="protein sequence ID" value="RHD02857.1"/>
    <property type="molecule type" value="Genomic_DNA"/>
</dbReference>
<name>A0A414D3B6_MEDGN</name>
<protein>
    <submittedName>
        <fullName evidence="1">Uncharacterized protein</fullName>
    </submittedName>
</protein>
<evidence type="ECO:0000313" key="2">
    <source>
        <dbReference type="Proteomes" id="UP000284472"/>
    </source>
</evidence>
<sequence length="95" mass="11204">MAKIYRNKAGKKLYPVCKWEDNQHKIYNAHDRIMIRIYEAQENGGEDLEALYKEQERIEKALELIDACVIDGLVYATYEDGLILKDLIWAYNARH</sequence>
<dbReference type="AlphaFoldDB" id="A0A414D3B6"/>
<dbReference type="Proteomes" id="UP000284472">
    <property type="component" value="Unassembled WGS sequence"/>
</dbReference>
<comment type="caution">
    <text evidence="1">The sequence shown here is derived from an EMBL/GenBank/DDBJ whole genome shotgun (WGS) entry which is preliminary data.</text>
</comment>
<evidence type="ECO:0000313" key="1">
    <source>
        <dbReference type="EMBL" id="RHD02857.1"/>
    </source>
</evidence>
<gene>
    <name evidence="1" type="ORF">DW812_15010</name>
</gene>